<dbReference type="InterPro" id="IPR035958">
    <property type="entry name" value="SecB-like_sf"/>
</dbReference>
<keyword evidence="2" id="KW-1185">Reference proteome</keyword>
<dbReference type="RefSeq" id="WP_269818000.1">
    <property type="nucleotide sequence ID" value="NZ_CP114976.1"/>
</dbReference>
<sequence length="150" mass="16892">MSIQLSPLQLMQMTFTKTQVEVFETVEDAGEFWAPQFDFEGVNLLVENTIGQQENNTTDFMVALRVAVLNEADAVKKAPYTFDIAVQGVFKLAESFTCEDRRDLVRVNGSAMLYGAIRDMLQQITARSMYGTLLLPTLHFLPESTDSKKL</sequence>
<accession>A0AAE9VRJ9</accession>
<evidence type="ECO:0000313" key="2">
    <source>
        <dbReference type="Proteomes" id="UP001212189"/>
    </source>
</evidence>
<gene>
    <name evidence="1" type="ORF">O6P33_11945</name>
</gene>
<dbReference type="Gene3D" id="3.10.420.10">
    <property type="entry name" value="SecB-like"/>
    <property type="match status" value="1"/>
</dbReference>
<protein>
    <submittedName>
        <fullName evidence="1">Protein-export chaperone SecB</fullName>
    </submittedName>
</protein>
<name>A0AAE9VRJ9_9GAMM</name>
<organism evidence="1 2">
    <name type="scientific">Denitrificimonas caeni</name>
    <dbReference type="NCBI Taxonomy" id="521720"/>
    <lineage>
        <taxon>Bacteria</taxon>
        <taxon>Pseudomonadati</taxon>
        <taxon>Pseudomonadota</taxon>
        <taxon>Gammaproteobacteria</taxon>
        <taxon>Pseudomonadales</taxon>
        <taxon>Pseudomonadaceae</taxon>
        <taxon>Denitrificimonas</taxon>
    </lineage>
</organism>
<evidence type="ECO:0000313" key="1">
    <source>
        <dbReference type="EMBL" id="WBE25055.1"/>
    </source>
</evidence>
<reference evidence="1 2" key="1">
    <citation type="submission" date="2022-12" db="EMBL/GenBank/DDBJ databases">
        <title>Coexistence and Characterization of a Novel Tigecycline Resistance gene tet(X) variant and blaNDM-1 in a Pseudomonas caeni Isolate of Chicken Origin.</title>
        <authorList>
            <person name="Lu X."/>
            <person name="Zhang L."/>
            <person name="Li R."/>
            <person name="Wang Z."/>
        </authorList>
    </citation>
    <scope>NUCLEOTIDE SEQUENCE [LARGE SCALE GENOMIC DNA]</scope>
    <source>
        <strain evidence="1 2">CE14</strain>
    </source>
</reference>
<dbReference type="SUPFAM" id="SSF54611">
    <property type="entry name" value="SecB-like"/>
    <property type="match status" value="1"/>
</dbReference>
<proteinExistence type="predicted"/>
<dbReference type="KEGG" id="dce:O6P33_11945"/>
<dbReference type="Proteomes" id="UP001212189">
    <property type="component" value="Chromosome"/>
</dbReference>
<dbReference type="EMBL" id="CP114976">
    <property type="protein sequence ID" value="WBE25055.1"/>
    <property type="molecule type" value="Genomic_DNA"/>
</dbReference>
<dbReference type="AlphaFoldDB" id="A0AAE9VRJ9"/>